<keyword evidence="1" id="KW-0175">Coiled coil</keyword>
<protein>
    <submittedName>
        <fullName evidence="2">Uncharacterized protein</fullName>
    </submittedName>
</protein>
<reference evidence="3" key="1">
    <citation type="submission" date="2017-09" db="EMBL/GenBank/DDBJ databases">
        <title>Depth-based differentiation of microbial function through sediment-hosted aquifers and enrichment of novel symbionts in the deep terrestrial subsurface.</title>
        <authorList>
            <person name="Probst A.J."/>
            <person name="Ladd B."/>
            <person name="Jarett J.K."/>
            <person name="Geller-Mcgrath D.E."/>
            <person name="Sieber C.M.K."/>
            <person name="Emerson J.B."/>
            <person name="Anantharaman K."/>
            <person name="Thomas B.C."/>
            <person name="Malmstrom R."/>
            <person name="Stieglmeier M."/>
            <person name="Klingl A."/>
            <person name="Woyke T."/>
            <person name="Ryan C.M."/>
            <person name="Banfield J.F."/>
        </authorList>
    </citation>
    <scope>NUCLEOTIDE SEQUENCE [LARGE SCALE GENOMIC DNA]</scope>
</reference>
<organism evidence="2 3">
    <name type="scientific">Candidatus Magasanikbacteria bacterium CG10_big_fil_rev_8_21_14_0_10_38_6</name>
    <dbReference type="NCBI Taxonomy" id="1974647"/>
    <lineage>
        <taxon>Bacteria</taxon>
        <taxon>Candidatus Magasanikiibacteriota</taxon>
    </lineage>
</organism>
<evidence type="ECO:0000313" key="2">
    <source>
        <dbReference type="EMBL" id="PIR77072.1"/>
    </source>
</evidence>
<dbReference type="AlphaFoldDB" id="A0A2M6P022"/>
<sequence length="127" mass="14745">MYILFLFVISMQDIQSVFVRIEENKKKLKDLKDTYNDALSTSQSFQEVQESLKSLKEKKKQIEQTIKDGFSSELIQMDDLKIDIASDKELLSDIALTQVMKGETVAVTDQYENEYEPTFSVKFKKIT</sequence>
<proteinExistence type="predicted"/>
<evidence type="ECO:0000313" key="3">
    <source>
        <dbReference type="Proteomes" id="UP000228528"/>
    </source>
</evidence>
<dbReference type="Proteomes" id="UP000228528">
    <property type="component" value="Unassembled WGS sequence"/>
</dbReference>
<dbReference type="EMBL" id="PFBW01000190">
    <property type="protein sequence ID" value="PIR77072.1"/>
    <property type="molecule type" value="Genomic_DNA"/>
</dbReference>
<name>A0A2M6P022_9BACT</name>
<evidence type="ECO:0000256" key="1">
    <source>
        <dbReference type="SAM" id="Coils"/>
    </source>
</evidence>
<gene>
    <name evidence="2" type="ORF">COU30_04430</name>
</gene>
<accession>A0A2M6P022</accession>
<comment type="caution">
    <text evidence="2">The sequence shown here is derived from an EMBL/GenBank/DDBJ whole genome shotgun (WGS) entry which is preliminary data.</text>
</comment>
<feature type="coiled-coil region" evidence="1">
    <location>
        <begin position="21"/>
        <end position="65"/>
    </location>
</feature>